<dbReference type="PIRSF" id="PIRSF000726">
    <property type="entry name" value="Asp_kin"/>
    <property type="match status" value="1"/>
</dbReference>
<dbReference type="InterPro" id="IPR001048">
    <property type="entry name" value="Asp/Glu/Uridylate_kinase"/>
</dbReference>
<dbReference type="OrthoDB" id="9799110at2"/>
<evidence type="ECO:0000256" key="14">
    <source>
        <dbReference type="ARBA" id="ARBA00047872"/>
    </source>
</evidence>
<evidence type="ECO:0000313" key="20">
    <source>
        <dbReference type="Proteomes" id="UP000295399"/>
    </source>
</evidence>
<dbReference type="Pfam" id="PF00696">
    <property type="entry name" value="AA_kinase"/>
    <property type="match status" value="1"/>
</dbReference>
<dbReference type="EMBL" id="SLXO01000004">
    <property type="protein sequence ID" value="TCP35394.1"/>
    <property type="molecule type" value="Genomic_DNA"/>
</dbReference>
<dbReference type="CDD" id="cd04923">
    <property type="entry name" value="ACT_AK-LysC-DapG-like_2"/>
    <property type="match status" value="1"/>
</dbReference>
<evidence type="ECO:0000256" key="2">
    <source>
        <dbReference type="ARBA" id="ARBA00004986"/>
    </source>
</evidence>
<dbReference type="Pfam" id="PF01842">
    <property type="entry name" value="ACT"/>
    <property type="match status" value="1"/>
</dbReference>
<dbReference type="FunFam" id="3.40.1160.10:FF:000002">
    <property type="entry name" value="Aspartokinase"/>
    <property type="match status" value="1"/>
</dbReference>
<dbReference type="InterPro" id="IPR054352">
    <property type="entry name" value="ACT_Aspartokinase"/>
</dbReference>
<feature type="binding site" evidence="15">
    <location>
        <begin position="213"/>
        <end position="214"/>
    </location>
    <ligand>
        <name>ATP</name>
        <dbReference type="ChEBI" id="CHEBI:30616"/>
    </ligand>
</feature>
<feature type="binding site" evidence="15">
    <location>
        <begin position="177"/>
        <end position="178"/>
    </location>
    <ligand>
        <name>ATP</name>
        <dbReference type="ChEBI" id="CHEBI:30616"/>
    </ligand>
</feature>
<dbReference type="NCBIfam" id="NF005155">
    <property type="entry name" value="PRK06635.1-4"/>
    <property type="match status" value="1"/>
</dbReference>
<comment type="similarity">
    <text evidence="4 16">Belongs to the aspartokinase family.</text>
</comment>
<dbReference type="CDD" id="cd04913">
    <property type="entry name" value="ACT_AKii-LysC-BS-like_1"/>
    <property type="match status" value="1"/>
</dbReference>
<evidence type="ECO:0000256" key="10">
    <source>
        <dbReference type="ARBA" id="ARBA00022741"/>
    </source>
</evidence>
<keyword evidence="13" id="KW-0457">Lysine biosynthesis</keyword>
<evidence type="ECO:0000256" key="11">
    <source>
        <dbReference type="ARBA" id="ARBA00022777"/>
    </source>
</evidence>
<feature type="domain" description="ACT" evidence="18">
    <location>
        <begin position="268"/>
        <end position="340"/>
    </location>
</feature>
<dbReference type="GO" id="GO:0004072">
    <property type="term" value="F:aspartate kinase activity"/>
    <property type="evidence" value="ECO:0007669"/>
    <property type="project" value="UniProtKB-EC"/>
</dbReference>
<protein>
    <recommendedName>
        <fullName evidence="6 16">Aspartokinase</fullName>
        <ecNumber evidence="5 16">2.7.2.4</ecNumber>
    </recommendedName>
</protein>
<feature type="binding site" evidence="15">
    <location>
        <position position="188"/>
    </location>
    <ligand>
        <name>ATP</name>
        <dbReference type="ChEBI" id="CHEBI:30616"/>
    </ligand>
</feature>
<evidence type="ECO:0000256" key="16">
    <source>
        <dbReference type="RuleBase" id="RU003448"/>
    </source>
</evidence>
<dbReference type="GO" id="GO:0005829">
    <property type="term" value="C:cytosol"/>
    <property type="evidence" value="ECO:0007669"/>
    <property type="project" value="TreeGrafter"/>
</dbReference>
<dbReference type="NCBIfam" id="TIGR00656">
    <property type="entry name" value="asp_kin_monofn"/>
    <property type="match status" value="1"/>
</dbReference>
<evidence type="ECO:0000313" key="19">
    <source>
        <dbReference type="EMBL" id="TCP35394.1"/>
    </source>
</evidence>
<dbReference type="PROSITE" id="PS00324">
    <property type="entry name" value="ASPARTOKINASE"/>
    <property type="match status" value="1"/>
</dbReference>
<dbReference type="UniPathway" id="UPA00051">
    <property type="reaction ID" value="UER00462"/>
</dbReference>
<evidence type="ECO:0000256" key="4">
    <source>
        <dbReference type="ARBA" id="ARBA00010122"/>
    </source>
</evidence>
<dbReference type="UniPathway" id="UPA00050">
    <property type="reaction ID" value="UER00461"/>
</dbReference>
<feature type="binding site" evidence="15">
    <location>
        <position position="78"/>
    </location>
    <ligand>
        <name>substrate</name>
    </ligand>
</feature>
<dbReference type="Proteomes" id="UP000295399">
    <property type="component" value="Unassembled WGS sequence"/>
</dbReference>
<evidence type="ECO:0000256" key="3">
    <source>
        <dbReference type="ARBA" id="ARBA00005139"/>
    </source>
</evidence>
<evidence type="ECO:0000256" key="5">
    <source>
        <dbReference type="ARBA" id="ARBA00013059"/>
    </source>
</evidence>
<dbReference type="InterPro" id="IPR001341">
    <property type="entry name" value="Asp_kinase"/>
</dbReference>
<dbReference type="RefSeq" id="WP_132708287.1">
    <property type="nucleotide sequence ID" value="NZ_JACIGF010000004.1"/>
</dbReference>
<keyword evidence="7 17" id="KW-0028">Amino-acid biosynthesis</keyword>
<dbReference type="GO" id="GO:0009088">
    <property type="term" value="P:threonine biosynthetic process"/>
    <property type="evidence" value="ECO:0007669"/>
    <property type="project" value="UniProtKB-UniPathway"/>
</dbReference>
<dbReference type="UniPathway" id="UPA00034">
    <property type="reaction ID" value="UER00015"/>
</dbReference>
<evidence type="ECO:0000256" key="13">
    <source>
        <dbReference type="ARBA" id="ARBA00023154"/>
    </source>
</evidence>
<dbReference type="FunFam" id="3.30.2130.10:FF:000001">
    <property type="entry name" value="Bifunctional aspartokinase/homoserine dehydrogenase"/>
    <property type="match status" value="1"/>
</dbReference>
<comment type="catalytic activity">
    <reaction evidence="14 16">
        <text>L-aspartate + ATP = 4-phospho-L-aspartate + ADP</text>
        <dbReference type="Rhea" id="RHEA:23776"/>
        <dbReference type="ChEBI" id="CHEBI:29991"/>
        <dbReference type="ChEBI" id="CHEBI:30616"/>
        <dbReference type="ChEBI" id="CHEBI:57535"/>
        <dbReference type="ChEBI" id="CHEBI:456216"/>
        <dbReference type="EC" id="2.7.2.4"/>
    </reaction>
</comment>
<dbReference type="PANTHER" id="PTHR21499:SF3">
    <property type="entry name" value="ASPARTOKINASE"/>
    <property type="match status" value="1"/>
</dbReference>
<organism evidence="19 20">
    <name type="scientific">Rhodothalassium salexigens DSM 2132</name>
    <dbReference type="NCBI Taxonomy" id="1188247"/>
    <lineage>
        <taxon>Bacteria</taxon>
        <taxon>Pseudomonadati</taxon>
        <taxon>Pseudomonadota</taxon>
        <taxon>Alphaproteobacteria</taxon>
        <taxon>Rhodothalassiales</taxon>
        <taxon>Rhodothalassiaceae</taxon>
        <taxon>Rhodothalassium</taxon>
    </lineage>
</organism>
<evidence type="ECO:0000259" key="18">
    <source>
        <dbReference type="PROSITE" id="PS51671"/>
    </source>
</evidence>
<keyword evidence="11 16" id="KW-0418">Kinase</keyword>
<dbReference type="InterPro" id="IPR036393">
    <property type="entry name" value="AceGlu_kinase-like_sf"/>
</dbReference>
<dbReference type="InterPro" id="IPR018042">
    <property type="entry name" value="Aspartate_kinase_CS"/>
</dbReference>
<name>A0A4R2PKS4_RHOSA</name>
<dbReference type="PROSITE" id="PS51671">
    <property type="entry name" value="ACT"/>
    <property type="match status" value="1"/>
</dbReference>
<evidence type="ECO:0000256" key="12">
    <source>
        <dbReference type="ARBA" id="ARBA00022840"/>
    </source>
</evidence>
<reference evidence="19 20" key="1">
    <citation type="submission" date="2019-03" db="EMBL/GenBank/DDBJ databases">
        <title>Genomic Encyclopedia of Type Strains, Phase IV (KMG-IV): sequencing the most valuable type-strain genomes for metagenomic binning, comparative biology and taxonomic classification.</title>
        <authorList>
            <person name="Goeker M."/>
        </authorList>
    </citation>
    <scope>NUCLEOTIDE SEQUENCE [LARGE SCALE GENOMIC DNA]</scope>
    <source>
        <strain evidence="19 20">DSM 2132</strain>
    </source>
</reference>
<gene>
    <name evidence="19" type="ORF">EV659_104246</name>
</gene>
<dbReference type="InterPro" id="IPR005260">
    <property type="entry name" value="Asp_kin_monofn"/>
</dbReference>
<dbReference type="Gene3D" id="3.40.1160.10">
    <property type="entry name" value="Acetylglutamate kinase-like"/>
    <property type="match status" value="1"/>
</dbReference>
<evidence type="ECO:0000256" key="7">
    <source>
        <dbReference type="ARBA" id="ARBA00022605"/>
    </source>
</evidence>
<evidence type="ECO:0000256" key="15">
    <source>
        <dbReference type="PIRSR" id="PIRSR000726-1"/>
    </source>
</evidence>
<sequence length="417" mass="43656">MALVVKKFGGTSVADLERIAAVAERVKRSVDAGDRVAVVASAMAGETDRLVGLCRAAAAGDGDPAEMCEYDSVVAAGEQISTGLLALTLQRLGVPARSWTGWQVPVRTLGHHGSARVDTIDPAALLASIDAGVVPVVAGFQGVDANGRIATLGRGGSDTSAVALAAALGADRCDIYTDVDGVFTTDPRIVAKARKLDRISFEEMLEMASQGAKVLQTRSVAMAMQHGVRLQVLSSFNDRPGTLVVPEGDIMEQEVVSGLAYSLNESRISVMHAPDRPGVVAAIFSPLSQAGINVDMIVQTSAKVGEVANVTFTVPETDLDRAVSLLEAARDEIGYKDLIADRGVVKISAIGLGMKSHSGVAETMFKTLSERAINVDVISTSEIKLSVLIKADYLELALRALHAAYGLDAKEEPYGGS</sequence>
<dbReference type="PANTHER" id="PTHR21499">
    <property type="entry name" value="ASPARTATE KINASE"/>
    <property type="match status" value="1"/>
</dbReference>
<feature type="binding site" evidence="15">
    <location>
        <position position="47"/>
    </location>
    <ligand>
        <name>substrate</name>
    </ligand>
</feature>
<keyword evidence="12 15" id="KW-0067">ATP-binding</keyword>
<comment type="pathway">
    <text evidence="1 17">Amino-acid biosynthesis; L-lysine biosynthesis via DAP pathway; (S)-tetrahydrodipicolinate from L-aspartate: step 1/4.</text>
</comment>
<keyword evidence="10 15" id="KW-0547">Nucleotide-binding</keyword>
<evidence type="ECO:0000256" key="9">
    <source>
        <dbReference type="ARBA" id="ARBA00022737"/>
    </source>
</evidence>
<dbReference type="SUPFAM" id="SSF53633">
    <property type="entry name" value="Carbamate kinase-like"/>
    <property type="match status" value="1"/>
</dbReference>
<accession>A0A4R2PKS4</accession>
<dbReference type="InParanoid" id="A0A4R2PKS4"/>
<dbReference type="NCBIfam" id="NF005154">
    <property type="entry name" value="PRK06635.1-2"/>
    <property type="match status" value="1"/>
</dbReference>
<keyword evidence="8 16" id="KW-0808">Transferase</keyword>
<dbReference type="NCBIfam" id="TIGR00657">
    <property type="entry name" value="asp_kinases"/>
    <property type="match status" value="1"/>
</dbReference>
<feature type="binding site" evidence="15">
    <location>
        <begin position="7"/>
        <end position="10"/>
    </location>
    <ligand>
        <name>ATP</name>
        <dbReference type="ChEBI" id="CHEBI:30616"/>
    </ligand>
</feature>
<comment type="pathway">
    <text evidence="2 17">Amino-acid biosynthesis; L-methionine biosynthesis via de novo pathway; L-homoserine from L-aspartate: step 1/3.</text>
</comment>
<keyword evidence="20" id="KW-1185">Reference proteome</keyword>
<dbReference type="InterPro" id="IPR045865">
    <property type="entry name" value="ACT-like_dom_sf"/>
</dbReference>
<evidence type="ECO:0000256" key="17">
    <source>
        <dbReference type="RuleBase" id="RU004249"/>
    </source>
</evidence>
<comment type="pathway">
    <text evidence="3 17">Amino-acid biosynthesis; L-threonine biosynthesis; L-threonine from L-aspartate: step 1/5.</text>
</comment>
<dbReference type="InterPro" id="IPR002912">
    <property type="entry name" value="ACT_dom"/>
</dbReference>
<dbReference type="GO" id="GO:0009090">
    <property type="term" value="P:homoserine biosynthetic process"/>
    <property type="evidence" value="ECO:0007669"/>
    <property type="project" value="TreeGrafter"/>
</dbReference>
<dbReference type="EC" id="2.7.2.4" evidence="5 16"/>
<evidence type="ECO:0000256" key="8">
    <source>
        <dbReference type="ARBA" id="ARBA00022679"/>
    </source>
</evidence>
<proteinExistence type="inferred from homology"/>
<evidence type="ECO:0000256" key="6">
    <source>
        <dbReference type="ARBA" id="ARBA00016273"/>
    </source>
</evidence>
<dbReference type="Gene3D" id="3.30.2130.10">
    <property type="entry name" value="VC0802-like"/>
    <property type="match status" value="1"/>
</dbReference>
<dbReference type="InterPro" id="IPR041740">
    <property type="entry name" value="AKii-LysC-BS"/>
</dbReference>
<dbReference type="FunCoup" id="A0A4R2PKS4">
    <property type="interactions" value="549"/>
</dbReference>
<dbReference type="GO" id="GO:0009089">
    <property type="term" value="P:lysine biosynthetic process via diaminopimelate"/>
    <property type="evidence" value="ECO:0007669"/>
    <property type="project" value="UniProtKB-UniPathway"/>
</dbReference>
<dbReference type="CDD" id="cd04261">
    <property type="entry name" value="AAK_AKii-LysC-BS"/>
    <property type="match status" value="1"/>
</dbReference>
<dbReference type="AlphaFoldDB" id="A0A4R2PKS4"/>
<dbReference type="GO" id="GO:0005524">
    <property type="term" value="F:ATP binding"/>
    <property type="evidence" value="ECO:0007669"/>
    <property type="project" value="UniProtKB-KW"/>
</dbReference>
<comment type="caution">
    <text evidence="19">The sequence shown here is derived from an EMBL/GenBank/DDBJ whole genome shotgun (WGS) entry which is preliminary data.</text>
</comment>
<keyword evidence="9" id="KW-0677">Repeat</keyword>
<evidence type="ECO:0000256" key="1">
    <source>
        <dbReference type="ARBA" id="ARBA00004766"/>
    </source>
</evidence>
<dbReference type="SUPFAM" id="SSF55021">
    <property type="entry name" value="ACT-like"/>
    <property type="match status" value="2"/>
</dbReference>
<dbReference type="Pfam" id="PF22468">
    <property type="entry name" value="ACT_9"/>
    <property type="match status" value="1"/>
</dbReference>